<dbReference type="GeneID" id="64658933"/>
<evidence type="ECO:0000313" key="2">
    <source>
        <dbReference type="Proteomes" id="UP001195769"/>
    </source>
</evidence>
<dbReference type="AlphaFoldDB" id="A0AAD4HEY6"/>
<accession>A0AAD4HEY6</accession>
<dbReference type="Pfam" id="PF18759">
    <property type="entry name" value="Plavaka"/>
    <property type="match status" value="2"/>
</dbReference>
<dbReference type="Proteomes" id="UP001195769">
    <property type="component" value="Unassembled WGS sequence"/>
</dbReference>
<gene>
    <name evidence="1" type="ORF">F5891DRAFT_1131170</name>
</gene>
<protein>
    <submittedName>
        <fullName evidence="1">Uncharacterized protein</fullName>
    </submittedName>
</protein>
<organism evidence="1 2">
    <name type="scientific">Suillus fuscotomentosus</name>
    <dbReference type="NCBI Taxonomy" id="1912939"/>
    <lineage>
        <taxon>Eukaryota</taxon>
        <taxon>Fungi</taxon>
        <taxon>Dikarya</taxon>
        <taxon>Basidiomycota</taxon>
        <taxon>Agaricomycotina</taxon>
        <taxon>Agaricomycetes</taxon>
        <taxon>Agaricomycetidae</taxon>
        <taxon>Boletales</taxon>
        <taxon>Suillineae</taxon>
        <taxon>Suillaceae</taxon>
        <taxon>Suillus</taxon>
    </lineage>
</organism>
<evidence type="ECO:0000313" key="1">
    <source>
        <dbReference type="EMBL" id="KAG1893711.1"/>
    </source>
</evidence>
<keyword evidence="2" id="KW-1185">Reference proteome</keyword>
<name>A0AAD4HEY6_9AGAM</name>
<dbReference type="RefSeq" id="XP_041219287.1">
    <property type="nucleotide sequence ID" value="XM_041364635.1"/>
</dbReference>
<dbReference type="InterPro" id="IPR041078">
    <property type="entry name" value="Plavaka"/>
</dbReference>
<proteinExistence type="predicted"/>
<reference evidence="1" key="1">
    <citation type="journal article" date="2020" name="New Phytol.">
        <title>Comparative genomics reveals dynamic genome evolution in host specialist ectomycorrhizal fungi.</title>
        <authorList>
            <person name="Lofgren L.A."/>
            <person name="Nguyen N.H."/>
            <person name="Vilgalys R."/>
            <person name="Ruytinx J."/>
            <person name="Liao H.L."/>
            <person name="Branco S."/>
            <person name="Kuo A."/>
            <person name="LaButti K."/>
            <person name="Lipzen A."/>
            <person name="Andreopoulos W."/>
            <person name="Pangilinan J."/>
            <person name="Riley R."/>
            <person name="Hundley H."/>
            <person name="Na H."/>
            <person name="Barry K."/>
            <person name="Grigoriev I.V."/>
            <person name="Stajich J.E."/>
            <person name="Kennedy P.G."/>
        </authorList>
    </citation>
    <scope>NUCLEOTIDE SEQUENCE</scope>
    <source>
        <strain evidence="1">FC203</strain>
    </source>
</reference>
<dbReference type="EMBL" id="JABBWK010000092">
    <property type="protein sequence ID" value="KAG1893711.1"/>
    <property type="molecule type" value="Genomic_DNA"/>
</dbReference>
<comment type="caution">
    <text evidence="1">The sequence shown here is derived from an EMBL/GenBank/DDBJ whole genome shotgun (WGS) entry which is preliminary data.</text>
</comment>
<sequence length="818" mass="92303">MNDGRKTTDYDVELGLKCDINGDFINQNAPPTPRTEALPTNWTPYESRVAFETAEFLFACNQMSAGQIDTLLGLWAATLVKHEDFPPFATHHGLYNTIDSTPLGDIAWESFSMSHKGVKPADNIPPWMKATYEVWFHDPCLLDKIAKDPEMHKSTFVPLIVGSNKTTVLVATGHTEYHPLYLSIRNIFNNVRRAHRNSMVLVGFLAIPTKHADDDDFRNFHRQLFHSSLANIFKSLKKYMTTPDVVRFIYGLGLYIANYPEQVLLWVSLQGGVRSTCLNNCNNLDGNGLLWCREHTDLLVQELQYRQLWYEYSVVEDVMLFTNDFARADIHELLSPNILHQIIKGTFKDHLVDWVGEYLEHVHGRSCAAEIQDDIDRRIAAVAPFAGLRRFPEGRGFAQWTGDDSKALMKVYLPAIKGHVPQDIIHAFSAFLDFCYIIRREALTEDDLVQLEDALHRFHQYHEVFRTTGVRLTFLLPRQHSLQHYSRTIRLFGAPNGLCSSITESKYIKAVKEPWRRSSCYKALGQMLLTNQRLDKIAAAQSDFEARNMLHGSCVSDALQALKNHMSLEILLKSSNIGEAAEAIEGPAADAHVELAAKPVLGGPHDIPALALELGLPSLPTMIQRFLHNQLHIADPEPPTFNPATAPTFLGRISVFSSAAASFYAPSDLSRTGGMRHEHICATTSWRGGPARNGCVFISINNEVSCVLDGLVVARLLRLFSFKYRTEYLQCAIILWFSYITDSRDPDTGMYIVAPSTNDDGTPDISIIHIDCIFRAAHLVPLYGANFLPREITLHNSYNMFYAFYVNKYADHHAFEVA</sequence>